<evidence type="ECO:0000313" key="14">
    <source>
        <dbReference type="Proteomes" id="UP000062519"/>
    </source>
</evidence>
<dbReference type="InterPro" id="IPR000620">
    <property type="entry name" value="EamA_dom"/>
</dbReference>
<keyword evidence="6 11" id="KW-0812">Transmembrane</keyword>
<keyword evidence="9" id="KW-0443">Lipid metabolism</keyword>
<dbReference type="Gene3D" id="1.10.3730.20">
    <property type="match status" value="2"/>
</dbReference>
<keyword evidence="2" id="KW-1003">Cell membrane</keyword>
<dbReference type="KEGG" id="buu:WS70_24300"/>
<dbReference type="GO" id="GO:0009103">
    <property type="term" value="P:lipopolysaccharide biosynthetic process"/>
    <property type="evidence" value="ECO:0007669"/>
    <property type="project" value="UniProtKB-KW"/>
</dbReference>
<dbReference type="EMBL" id="CP013387">
    <property type="protein sequence ID" value="AOJ04876.1"/>
    <property type="molecule type" value="Genomic_DNA"/>
</dbReference>
<dbReference type="RefSeq" id="WP_059598515.1">
    <property type="nucleotide sequence ID" value="NZ_CP013387.1"/>
</dbReference>
<evidence type="ECO:0000256" key="3">
    <source>
        <dbReference type="ARBA" id="ARBA00022516"/>
    </source>
</evidence>
<keyword evidence="4" id="KW-0997">Cell inner membrane</keyword>
<evidence type="ECO:0000256" key="4">
    <source>
        <dbReference type="ARBA" id="ARBA00022519"/>
    </source>
</evidence>
<evidence type="ECO:0000256" key="6">
    <source>
        <dbReference type="ARBA" id="ARBA00022692"/>
    </source>
</evidence>
<organism evidence="13 14">
    <name type="scientific">Burkholderia mayonis</name>
    <dbReference type="NCBI Taxonomy" id="1385591"/>
    <lineage>
        <taxon>Bacteria</taxon>
        <taxon>Pseudomonadati</taxon>
        <taxon>Pseudomonadota</taxon>
        <taxon>Betaproteobacteria</taxon>
        <taxon>Burkholderiales</taxon>
        <taxon>Burkholderiaceae</taxon>
        <taxon>Burkholderia</taxon>
        <taxon>pseudomallei group</taxon>
    </lineage>
</organism>
<evidence type="ECO:0000256" key="7">
    <source>
        <dbReference type="ARBA" id="ARBA00022985"/>
    </source>
</evidence>
<dbReference type="SUPFAM" id="SSF103481">
    <property type="entry name" value="Multidrug resistance efflux transporter EmrE"/>
    <property type="match status" value="2"/>
</dbReference>
<feature type="transmembrane region" description="Helical" evidence="11">
    <location>
        <begin position="174"/>
        <end position="195"/>
    </location>
</feature>
<keyword evidence="7" id="KW-0448">Lipopolysaccharide biosynthesis</keyword>
<comment type="subcellular location">
    <subcellularLocation>
        <location evidence="1">Cell membrane</location>
        <topology evidence="1">Multi-pass membrane protein</topology>
    </subcellularLocation>
</comment>
<dbReference type="InterPro" id="IPR037185">
    <property type="entry name" value="EmrE-like"/>
</dbReference>
<feature type="domain" description="EamA" evidence="12">
    <location>
        <begin position="150"/>
        <end position="279"/>
    </location>
</feature>
<dbReference type="Proteomes" id="UP000062519">
    <property type="component" value="Chromosome 2"/>
</dbReference>
<evidence type="ECO:0000256" key="8">
    <source>
        <dbReference type="ARBA" id="ARBA00022989"/>
    </source>
</evidence>
<evidence type="ECO:0000256" key="9">
    <source>
        <dbReference type="ARBA" id="ARBA00023098"/>
    </source>
</evidence>
<feature type="transmembrane region" description="Helical" evidence="11">
    <location>
        <begin position="59"/>
        <end position="80"/>
    </location>
</feature>
<accession>A0A1B4FMH3</accession>
<keyword evidence="5" id="KW-0441">Lipid A biosynthesis</keyword>
<gene>
    <name evidence="13" type="ORF">WS70_24300</name>
</gene>
<keyword evidence="3" id="KW-0444">Lipid biosynthesis</keyword>
<evidence type="ECO:0000256" key="2">
    <source>
        <dbReference type="ARBA" id="ARBA00022475"/>
    </source>
</evidence>
<evidence type="ECO:0000256" key="1">
    <source>
        <dbReference type="ARBA" id="ARBA00004651"/>
    </source>
</evidence>
<evidence type="ECO:0000259" key="12">
    <source>
        <dbReference type="Pfam" id="PF00892"/>
    </source>
</evidence>
<keyword evidence="8 11" id="KW-1133">Transmembrane helix</keyword>
<feature type="domain" description="EamA" evidence="12">
    <location>
        <begin position="5"/>
        <end position="130"/>
    </location>
</feature>
<feature type="transmembrane region" description="Helical" evidence="11">
    <location>
        <begin position="145"/>
        <end position="162"/>
    </location>
</feature>
<evidence type="ECO:0000256" key="11">
    <source>
        <dbReference type="SAM" id="Phobius"/>
    </source>
</evidence>
<dbReference type="AlphaFoldDB" id="A0A1B4FMH3"/>
<evidence type="ECO:0000256" key="10">
    <source>
        <dbReference type="ARBA" id="ARBA00023136"/>
    </source>
</evidence>
<dbReference type="PANTHER" id="PTHR30561:SF9">
    <property type="entry name" value="4-AMINO-4-DEOXY-L-ARABINOSE-PHOSPHOUNDECAPRENOL FLIPPASE SUBUNIT ARNF-RELATED"/>
    <property type="match status" value="1"/>
</dbReference>
<name>A0A1B4FMH3_9BURK</name>
<feature type="transmembrane region" description="Helical" evidence="11">
    <location>
        <begin position="265"/>
        <end position="284"/>
    </location>
</feature>
<reference evidence="13 14" key="1">
    <citation type="submission" date="2015-12" db="EMBL/GenBank/DDBJ databases">
        <title>Diversity of Burkholderia near neighbor genomes.</title>
        <authorList>
            <person name="Sahl J."/>
            <person name="Wagner D."/>
            <person name="Keim P."/>
        </authorList>
    </citation>
    <scope>NUCLEOTIDE SEQUENCE [LARGE SCALE GENOMIC DNA]</scope>
    <source>
        <strain evidence="13 14">BDU6</strain>
    </source>
</reference>
<evidence type="ECO:0000256" key="5">
    <source>
        <dbReference type="ARBA" id="ARBA00022556"/>
    </source>
</evidence>
<sequence length="286" mass="29984">MPFSVILIVLFAALLHATWNALIRSSGSRLWSSTVLCIAMGLFALCFVPLRPTPPRDSWACIVASAVLHVVYNLMLVRAYQRGELSVAYPIARGTSPVLVTTGAALFVGERIGAPTLLGLLLISGGIFAVGLDRRALGDDAWTRALPDALGTGASIAAYSVVDGIGARAAGDSIGYAAWMFALTALMMLPTYWLLEGRLTLGGRKRELVKAGFGGMSAALGYGIVIWAMKQGAMGPVSSLRETSVVFAALIGRFFLSEPASARKVLGCSIITTGTVLIGFSGALTK</sequence>
<dbReference type="GO" id="GO:0009245">
    <property type="term" value="P:lipid A biosynthetic process"/>
    <property type="evidence" value="ECO:0007669"/>
    <property type="project" value="UniProtKB-KW"/>
</dbReference>
<feature type="transmembrane region" description="Helical" evidence="11">
    <location>
        <begin position="30"/>
        <end position="50"/>
    </location>
</feature>
<feature type="transmembrane region" description="Helical" evidence="11">
    <location>
        <begin position="207"/>
        <end position="228"/>
    </location>
</feature>
<dbReference type="GO" id="GO:0005886">
    <property type="term" value="C:plasma membrane"/>
    <property type="evidence" value="ECO:0007669"/>
    <property type="project" value="UniProtKB-SubCell"/>
</dbReference>
<dbReference type="PANTHER" id="PTHR30561">
    <property type="entry name" value="SMR FAMILY PROTON-DEPENDENT DRUG EFFLUX TRANSPORTER SUGE"/>
    <property type="match status" value="1"/>
</dbReference>
<dbReference type="InterPro" id="IPR000390">
    <property type="entry name" value="Small_drug/metabolite_transptr"/>
</dbReference>
<proteinExistence type="predicted"/>
<protein>
    <submittedName>
        <fullName evidence="13">Multidrug DMT transporter permease</fullName>
    </submittedName>
</protein>
<dbReference type="Pfam" id="PF00892">
    <property type="entry name" value="EamA"/>
    <property type="match status" value="2"/>
</dbReference>
<feature type="transmembrane region" description="Helical" evidence="11">
    <location>
        <begin position="112"/>
        <end position="133"/>
    </location>
</feature>
<keyword evidence="10 11" id="KW-0472">Membrane</keyword>
<dbReference type="GO" id="GO:0022857">
    <property type="term" value="F:transmembrane transporter activity"/>
    <property type="evidence" value="ECO:0007669"/>
    <property type="project" value="InterPro"/>
</dbReference>
<keyword evidence="14" id="KW-1185">Reference proteome</keyword>
<evidence type="ECO:0000313" key="13">
    <source>
        <dbReference type="EMBL" id="AOJ04876.1"/>
    </source>
</evidence>